<evidence type="ECO:0000256" key="7">
    <source>
        <dbReference type="PIRSR" id="PIRSR601548-11"/>
    </source>
</evidence>
<dbReference type="GO" id="GO:0008241">
    <property type="term" value="F:peptidyl-dipeptidase activity"/>
    <property type="evidence" value="ECO:0007669"/>
    <property type="project" value="InterPro"/>
</dbReference>
<feature type="binding site" evidence="9">
    <location>
        <position position="508"/>
    </location>
    <ligand>
        <name>Zn(2+)</name>
        <dbReference type="ChEBI" id="CHEBI:29105"/>
        <label>1</label>
        <note>catalytic</note>
    </ligand>
</feature>
<keyword evidence="9 12" id="KW-0479">Metal-binding</keyword>
<feature type="binding site" evidence="9">
    <location>
        <position position="480"/>
    </location>
    <ligand>
        <name>Zn(2+)</name>
        <dbReference type="ChEBI" id="CHEBI:29105"/>
        <label>1</label>
        <note>catalytic</note>
    </ligand>
</feature>
<feature type="disulfide bond" evidence="10">
    <location>
        <begin position="245"/>
        <end position="253"/>
    </location>
</feature>
<dbReference type="EMBL" id="KE346371">
    <property type="protein sequence ID" value="KJE96339.1"/>
    <property type="molecule type" value="Genomic_DNA"/>
</dbReference>
<evidence type="ECO:0000256" key="8">
    <source>
        <dbReference type="PIRSR" id="PIRSR601548-2"/>
    </source>
</evidence>
<keyword evidence="14" id="KW-1133">Transmembrane helix</keyword>
<reference evidence="17" key="1">
    <citation type="submission" date="2011-02" db="EMBL/GenBank/DDBJ databases">
        <title>The Genome Sequence of Capsaspora owczarzaki ATCC 30864.</title>
        <authorList>
            <person name="Russ C."/>
            <person name="Cuomo C."/>
            <person name="Burger G."/>
            <person name="Gray M.W."/>
            <person name="Holland P.W.H."/>
            <person name="King N."/>
            <person name="Lang F.B.F."/>
            <person name="Roger A.J."/>
            <person name="Ruiz-Trillo I."/>
            <person name="Young S.K."/>
            <person name="Zeng Q."/>
            <person name="Gargeya S."/>
            <person name="Alvarado L."/>
            <person name="Berlin A."/>
            <person name="Chapman S.B."/>
            <person name="Chen Z."/>
            <person name="Freedman E."/>
            <person name="Gellesch M."/>
            <person name="Goldberg J."/>
            <person name="Griggs A."/>
            <person name="Gujja S."/>
            <person name="Heilman E."/>
            <person name="Heiman D."/>
            <person name="Howarth C."/>
            <person name="Mehta T."/>
            <person name="Neiman D."/>
            <person name="Pearson M."/>
            <person name="Roberts A."/>
            <person name="Saif S."/>
            <person name="Shea T."/>
            <person name="Shenoy N."/>
            <person name="Sisk P."/>
            <person name="Stolte C."/>
            <person name="Sykes S."/>
            <person name="White J."/>
            <person name="Yandava C."/>
            <person name="Haas B."/>
            <person name="Nusbaum C."/>
            <person name="Birren B."/>
        </authorList>
    </citation>
    <scope>NUCLEOTIDE SEQUENCE</scope>
    <source>
        <strain evidence="17">ATCC 30864</strain>
    </source>
</reference>
<accession>A0A0D2X4M9</accession>
<evidence type="ECO:0000256" key="1">
    <source>
        <dbReference type="ARBA" id="ARBA00008139"/>
    </source>
</evidence>
<dbReference type="RefSeq" id="XP_004344300.1">
    <property type="nucleotide sequence ID" value="XM_004344250.2"/>
</dbReference>
<dbReference type="OrthoDB" id="10029630at2759"/>
<evidence type="ECO:0000313" key="17">
    <source>
        <dbReference type="Proteomes" id="UP000008743"/>
    </source>
</evidence>
<dbReference type="GO" id="GO:0005886">
    <property type="term" value="C:plasma membrane"/>
    <property type="evidence" value="ECO:0007669"/>
    <property type="project" value="TreeGrafter"/>
</dbReference>
<keyword evidence="2 15" id="KW-0732">Signal</keyword>
<feature type="active site" description="Proton donor 1" evidence="5">
    <location>
        <position position="615"/>
    </location>
</feature>
<dbReference type="Proteomes" id="UP000008743">
    <property type="component" value="Unassembled WGS sequence"/>
</dbReference>
<evidence type="ECO:0000256" key="14">
    <source>
        <dbReference type="SAM" id="Phobius"/>
    </source>
</evidence>
<dbReference type="Pfam" id="PF01401">
    <property type="entry name" value="Peptidase_M2"/>
    <property type="match status" value="1"/>
</dbReference>
<feature type="active site" description="Proton donor 2" evidence="7">
    <location>
        <position position="615"/>
    </location>
</feature>
<feature type="region of interest" description="Disordered" evidence="13">
    <location>
        <begin position="713"/>
        <end position="806"/>
    </location>
</feature>
<feature type="region of interest" description="Disordered" evidence="13">
    <location>
        <begin position="60"/>
        <end position="112"/>
    </location>
</feature>
<feature type="compositionally biased region" description="Low complexity" evidence="13">
    <location>
        <begin position="779"/>
        <end position="803"/>
    </location>
</feature>
<feature type="transmembrane region" description="Helical" evidence="14">
    <location>
        <begin position="818"/>
        <end position="839"/>
    </location>
</feature>
<feature type="active site" description="Proton acceptor 1" evidence="5">
    <location>
        <position position="481"/>
    </location>
</feature>
<proteinExistence type="inferred from homology"/>
<dbReference type="PANTHER" id="PTHR10514">
    <property type="entry name" value="ANGIOTENSIN-CONVERTING ENZYME"/>
    <property type="match status" value="1"/>
</dbReference>
<dbReference type="SUPFAM" id="SSF55486">
    <property type="entry name" value="Metalloproteases ('zincins'), catalytic domain"/>
    <property type="match status" value="1"/>
</dbReference>
<dbReference type="PRINTS" id="PR00791">
    <property type="entry name" value="PEPDIPTASEA"/>
</dbReference>
<evidence type="ECO:0000256" key="10">
    <source>
        <dbReference type="PIRSR" id="PIRSR601548-4"/>
    </source>
</evidence>
<dbReference type="AlphaFoldDB" id="A0A0D2X4M9"/>
<keyword evidence="12" id="KW-0378">Hydrolase</keyword>
<evidence type="ECO:0000256" key="15">
    <source>
        <dbReference type="SAM" id="SignalP"/>
    </source>
</evidence>
<evidence type="ECO:0000256" key="5">
    <source>
        <dbReference type="PIRSR" id="PIRSR601548-1"/>
    </source>
</evidence>
<evidence type="ECO:0000256" key="13">
    <source>
        <dbReference type="SAM" id="MobiDB-lite"/>
    </source>
</evidence>
<dbReference type="Gene3D" id="1.10.1370.30">
    <property type="match status" value="1"/>
</dbReference>
<evidence type="ECO:0000256" key="12">
    <source>
        <dbReference type="RuleBase" id="RU361144"/>
    </source>
</evidence>
<gene>
    <name evidence="16" type="ORF">CAOG_006679</name>
</gene>
<comment type="cofactor">
    <cofactor evidence="12">
        <name>Zn(2+)</name>
        <dbReference type="ChEBI" id="CHEBI:29105"/>
    </cofactor>
    <text evidence="12">Binds 1 zinc ion per subunit.</text>
</comment>
<dbReference type="PhylomeDB" id="A0A0D2X4M9"/>
<feature type="binding site" evidence="11">
    <location>
        <position position="508"/>
    </location>
    <ligand>
        <name>Zn(2+)</name>
        <dbReference type="ChEBI" id="CHEBI:29105"/>
        <label>2</label>
        <note>catalytic</note>
    </ligand>
</feature>
<dbReference type="EC" id="3.4.-.-" evidence="12"/>
<name>A0A0D2X4M9_CAPO3</name>
<evidence type="ECO:0000256" key="2">
    <source>
        <dbReference type="ARBA" id="ARBA00022729"/>
    </source>
</evidence>
<keyword evidence="17" id="KW-1185">Reference proteome</keyword>
<dbReference type="PANTHER" id="PTHR10514:SF27">
    <property type="entry name" value="ANGIOTENSIN-CONVERTING ENZYME"/>
    <property type="match status" value="1"/>
</dbReference>
<feature type="compositionally biased region" description="Low complexity" evidence="13">
    <location>
        <begin position="730"/>
        <end position="743"/>
    </location>
</feature>
<keyword evidence="14" id="KW-0812">Transmembrane</keyword>
<dbReference type="STRING" id="595528.A0A0D2X4M9"/>
<feature type="binding site" evidence="11">
    <location>
        <position position="484"/>
    </location>
    <ligand>
        <name>Zn(2+)</name>
        <dbReference type="ChEBI" id="CHEBI:29105"/>
        <label>2</label>
        <note>catalytic</note>
    </ligand>
</feature>
<dbReference type="InParanoid" id="A0A0D2X4M9"/>
<feature type="binding site" evidence="11">
    <location>
        <position position="480"/>
    </location>
    <ligand>
        <name>Zn(2+)</name>
        <dbReference type="ChEBI" id="CHEBI:29105"/>
        <label>2</label>
        <note>catalytic</note>
    </ligand>
</feature>
<keyword evidence="12" id="KW-0121">Carboxypeptidase</keyword>
<keyword evidence="3 10" id="KW-1015">Disulfide bond</keyword>
<keyword evidence="4 6" id="KW-0325">Glycoprotein</keyword>
<dbReference type="GO" id="GO:0008237">
    <property type="term" value="F:metallopeptidase activity"/>
    <property type="evidence" value="ECO:0007669"/>
    <property type="project" value="UniProtKB-KW"/>
</dbReference>
<evidence type="ECO:0000313" key="16">
    <source>
        <dbReference type="EMBL" id="KJE96339.1"/>
    </source>
</evidence>
<dbReference type="eggNOG" id="KOG3690">
    <property type="taxonomic scope" value="Eukaryota"/>
</dbReference>
<organism evidence="16 17">
    <name type="scientific">Capsaspora owczarzaki (strain ATCC 30864)</name>
    <dbReference type="NCBI Taxonomy" id="595528"/>
    <lineage>
        <taxon>Eukaryota</taxon>
        <taxon>Filasterea</taxon>
        <taxon>Capsaspora</taxon>
    </lineage>
</organism>
<sequence>MSQRWGALTLVVSATLLLMIAATAIVTQPGALSGSSSPTETGQLQQDANKAAAPLLHQQLKRSPKRATDMHSGLNDGIARAPNTQPQDQDQDQDQPGAHDASKLTTRDDLAPACDNPGNAGLEKFCSDFLTSYNIQATQLRRSLALAQFAYETNITDANLADMQVIEANVTAFDQQVVTGLRIMLTFGQLPDYSPASVNAALCPVTARQVNKLLLSDVSSNATRRAEISSLVTQMQQIYATTTVCLGDQTPPCTNNLEPELASILADPLATPAAKLEAWLGWHNNVGVAVSPLFAQFVQASNAAAVENGFANTGEFWQSGYDMPAADFVTMIDNLWTDVQPLYNQLHCHVRRRLSAHYGSDVVPPEGPIPAHLLGDMWAQAWSNVASFVLPYPDVDAPDVTAALLGQGKTALELHELSESFYSSLGFQPLPASFWSLSMLERPQDRDVVCHASAWDLEEGDLRIKMCTVVNEEDLYVVHHEQGHLFYDQSYAAQPPLFREAANDGFHEAVGDTIRLSVSSPRHLEFLQLATFEGLPEAELAQVQLNALMGVALDKLAFLPFGYMLDKWRWQVFSGSVAPEQYNDLWWQLRFELQGVAPPNVPRPSNILDPGAKFHVAANVPYVRYFLAFVLQFQFHDALCRLAGYSGPLSNCDIYNSAEAGHALREMLALGSSKSWPEALEVLTGTQQISVEPMIAFFQPLLDWLETENDGQVCTWGELPTPATTDVPQASSATPEASSATPEVSSATPEVSSATPEVSSATPEVSSATPEVSSATPEVSSATPDVSSATPTSTAAATSTKPAVVPPKPIRYGEDLTGLWVMIAFGASMLAFGIGRLSYYRVKAFLQAERYNRYDDEQAILDDDL</sequence>
<evidence type="ECO:0000256" key="11">
    <source>
        <dbReference type="PIRSR" id="PIRSR601548-8"/>
    </source>
</evidence>
<evidence type="ECO:0000256" key="6">
    <source>
        <dbReference type="PIRSR" id="PIRSR601548-10"/>
    </source>
</evidence>
<evidence type="ECO:0000256" key="4">
    <source>
        <dbReference type="ARBA" id="ARBA00023180"/>
    </source>
</evidence>
<feature type="disulfide bond" evidence="10">
    <location>
        <begin position="450"/>
        <end position="467"/>
    </location>
</feature>
<feature type="disulfide bond" evidence="10">
    <location>
        <begin position="640"/>
        <end position="652"/>
    </location>
</feature>
<dbReference type="GO" id="GO:0046872">
    <property type="term" value="F:metal ion binding"/>
    <property type="evidence" value="ECO:0007669"/>
    <property type="project" value="UniProtKB-KW"/>
</dbReference>
<keyword evidence="12" id="KW-0645">Protease</keyword>
<dbReference type="InterPro" id="IPR001548">
    <property type="entry name" value="Peptidase_M2"/>
</dbReference>
<dbReference type="GO" id="GO:0004180">
    <property type="term" value="F:carboxypeptidase activity"/>
    <property type="evidence" value="ECO:0007669"/>
    <property type="project" value="UniProtKB-KW"/>
</dbReference>
<feature type="chain" id="PRO_5002255504" description="Angiotensin-converting enzyme" evidence="15">
    <location>
        <begin position="25"/>
        <end position="865"/>
    </location>
</feature>
<feature type="binding site" evidence="8">
    <location>
        <position position="321"/>
    </location>
    <ligand>
        <name>chloride</name>
        <dbReference type="ChEBI" id="CHEBI:17996"/>
        <label>1</label>
    </ligand>
</feature>
<feature type="binding site" evidence="8">
    <location>
        <position position="624"/>
    </location>
    <ligand>
        <name>chloride</name>
        <dbReference type="ChEBI" id="CHEBI:17996"/>
        <label>1</label>
    </ligand>
</feature>
<dbReference type="SMR" id="A0A0D2X4M9"/>
<dbReference type="GO" id="GO:0006508">
    <property type="term" value="P:proteolysis"/>
    <property type="evidence" value="ECO:0007669"/>
    <property type="project" value="UniProtKB-KW"/>
</dbReference>
<protein>
    <recommendedName>
        <fullName evidence="12">Angiotensin-converting enzyme</fullName>
        <ecNumber evidence="12">3.4.-.-</ecNumber>
    </recommendedName>
</protein>
<dbReference type="PROSITE" id="PS52011">
    <property type="entry name" value="PEPTIDASE_M2"/>
    <property type="match status" value="1"/>
</dbReference>
<keyword evidence="9 12" id="KW-0862">Zinc</keyword>
<feature type="compositionally biased region" description="Basic and acidic residues" evidence="13">
    <location>
        <begin position="100"/>
        <end position="110"/>
    </location>
</feature>
<feature type="signal peptide" evidence="15">
    <location>
        <begin position="1"/>
        <end position="24"/>
    </location>
</feature>
<feature type="active site" description="Proton acceptor 2" evidence="7">
    <location>
        <position position="481"/>
    </location>
</feature>
<feature type="compositionally biased region" description="Polar residues" evidence="13">
    <location>
        <begin position="744"/>
        <end position="778"/>
    </location>
</feature>
<feature type="binding site" evidence="9">
    <location>
        <position position="484"/>
    </location>
    <ligand>
        <name>Zn(2+)</name>
        <dbReference type="ChEBI" id="CHEBI:29105"/>
        <label>1</label>
        <note>catalytic</note>
    </ligand>
</feature>
<keyword evidence="14" id="KW-0472">Membrane</keyword>
<evidence type="ECO:0000256" key="9">
    <source>
        <dbReference type="PIRSR" id="PIRSR601548-3"/>
    </source>
</evidence>
<feature type="glycosylation site" description="N-linked (GlcNAc...) asparagine" evidence="6">
    <location>
        <position position="154"/>
    </location>
</feature>
<dbReference type="CDD" id="cd06461">
    <property type="entry name" value="M2_ACE"/>
    <property type="match status" value="1"/>
</dbReference>
<evidence type="ECO:0000256" key="3">
    <source>
        <dbReference type="ARBA" id="ARBA00023157"/>
    </source>
</evidence>
<comment type="similarity">
    <text evidence="1 12">Belongs to the peptidase M2 family.</text>
</comment>
<keyword evidence="12" id="KW-0482">Metalloprotease</keyword>